<feature type="transmembrane region" description="Helical" evidence="5">
    <location>
        <begin position="177"/>
        <end position="200"/>
    </location>
</feature>
<proteinExistence type="predicted"/>
<comment type="caution">
    <text evidence="7">The sequence shown here is derived from an EMBL/GenBank/DDBJ whole genome shotgun (WGS) entry which is preliminary data.</text>
</comment>
<gene>
    <name evidence="7" type="ORF">E0L93_15350</name>
</gene>
<feature type="transmembrane region" description="Helical" evidence="5">
    <location>
        <begin position="281"/>
        <end position="301"/>
    </location>
</feature>
<organism evidence="7 8">
    <name type="scientific">Rubrobacter taiwanensis</name>
    <dbReference type="NCBI Taxonomy" id="185139"/>
    <lineage>
        <taxon>Bacteria</taxon>
        <taxon>Bacillati</taxon>
        <taxon>Actinomycetota</taxon>
        <taxon>Rubrobacteria</taxon>
        <taxon>Rubrobacterales</taxon>
        <taxon>Rubrobacteraceae</taxon>
        <taxon>Rubrobacter</taxon>
    </lineage>
</organism>
<evidence type="ECO:0000313" key="7">
    <source>
        <dbReference type="EMBL" id="TCJ13076.1"/>
    </source>
</evidence>
<keyword evidence="8" id="KW-1185">Reference proteome</keyword>
<dbReference type="AlphaFoldDB" id="A0A4V2NVE0"/>
<evidence type="ECO:0000256" key="5">
    <source>
        <dbReference type="SAM" id="Phobius"/>
    </source>
</evidence>
<feature type="transmembrane region" description="Helical" evidence="5">
    <location>
        <begin position="337"/>
        <end position="358"/>
    </location>
</feature>
<dbReference type="EMBL" id="SKBU01000042">
    <property type="protein sequence ID" value="TCJ13076.1"/>
    <property type="molecule type" value="Genomic_DNA"/>
</dbReference>
<evidence type="ECO:0000256" key="3">
    <source>
        <dbReference type="ARBA" id="ARBA00022989"/>
    </source>
</evidence>
<reference evidence="7 8" key="1">
    <citation type="submission" date="2019-03" db="EMBL/GenBank/DDBJ databases">
        <title>Whole genome sequence of a novel Rubrobacter taiwanensis strain, isolated from Yellowstone National Park.</title>
        <authorList>
            <person name="Freed S."/>
            <person name="Ramaley R.F."/>
            <person name="Kyndt J.A."/>
        </authorList>
    </citation>
    <scope>NUCLEOTIDE SEQUENCE [LARGE SCALE GENOMIC DNA]</scope>
    <source>
        <strain evidence="7 8">Yellowstone</strain>
    </source>
</reference>
<feature type="transmembrane region" description="Helical" evidence="5">
    <location>
        <begin position="252"/>
        <end position="274"/>
    </location>
</feature>
<keyword evidence="2 5" id="KW-0812">Transmembrane</keyword>
<dbReference type="InterPro" id="IPR013525">
    <property type="entry name" value="ABC2_TM"/>
</dbReference>
<keyword evidence="4 5" id="KW-0472">Membrane</keyword>
<dbReference type="GO" id="GO:0016020">
    <property type="term" value="C:membrane"/>
    <property type="evidence" value="ECO:0007669"/>
    <property type="project" value="UniProtKB-SubCell"/>
</dbReference>
<protein>
    <recommendedName>
        <fullName evidence="6">ABC-2 type transporter transmembrane domain-containing protein</fullName>
    </recommendedName>
</protein>
<dbReference type="Pfam" id="PF12698">
    <property type="entry name" value="ABC2_membrane_3"/>
    <property type="match status" value="1"/>
</dbReference>
<evidence type="ECO:0000256" key="1">
    <source>
        <dbReference type="ARBA" id="ARBA00004141"/>
    </source>
</evidence>
<accession>A0A4V2NVE0</accession>
<dbReference type="OrthoDB" id="5241861at2"/>
<feature type="transmembrane region" description="Helical" evidence="5">
    <location>
        <begin position="221"/>
        <end position="240"/>
    </location>
</feature>
<dbReference type="Proteomes" id="UP000295244">
    <property type="component" value="Unassembled WGS sequence"/>
</dbReference>
<evidence type="ECO:0000256" key="4">
    <source>
        <dbReference type="ARBA" id="ARBA00023136"/>
    </source>
</evidence>
<evidence type="ECO:0000256" key="2">
    <source>
        <dbReference type="ARBA" id="ARBA00022692"/>
    </source>
</evidence>
<sequence>MNLRRMLTIFYKDARDAIRDGRVLVAIAVPLAIGLFYNATADGDPEDLTPTADVAYTAQSAALAEALRESLGGAVDAGFKEAGAGEVRALVEQGEADVGIIAADDLLPALEGGGRPEVRVLLPEGGGAGGELVASAIDPALRALAGQPAPAAVQVEPVPVGGEDSADALAVLGFDTYMVLASVVFLVGMIAVFVVPILLAEETEKKTLDALVMISSYPEVIGAKTLVGVLYTVISVTLLLGMTQLRPENLPLFAGTVVLMSLALVGFGLLFGGFFRNANQLNTWGGFLLIPVVAPALAAGFEPAGWMGALVAATPTGQGMRLAVNGMSGEEVFSDPALSFLVMAAWCAAGFGALLLNLRYRQGRS</sequence>
<feature type="transmembrane region" description="Helical" evidence="5">
    <location>
        <begin position="21"/>
        <end position="39"/>
    </location>
</feature>
<evidence type="ECO:0000259" key="6">
    <source>
        <dbReference type="Pfam" id="PF12698"/>
    </source>
</evidence>
<comment type="subcellular location">
    <subcellularLocation>
        <location evidence="1">Membrane</location>
        <topology evidence="1">Multi-pass membrane protein</topology>
    </subcellularLocation>
</comment>
<name>A0A4V2NVE0_9ACTN</name>
<dbReference type="RefSeq" id="WP_132692961.1">
    <property type="nucleotide sequence ID" value="NZ_SKBU01000042.1"/>
</dbReference>
<feature type="domain" description="ABC-2 type transporter transmembrane" evidence="6">
    <location>
        <begin position="27"/>
        <end position="351"/>
    </location>
</feature>
<dbReference type="GO" id="GO:0140359">
    <property type="term" value="F:ABC-type transporter activity"/>
    <property type="evidence" value="ECO:0007669"/>
    <property type="project" value="InterPro"/>
</dbReference>
<keyword evidence="3 5" id="KW-1133">Transmembrane helix</keyword>
<evidence type="ECO:0000313" key="8">
    <source>
        <dbReference type="Proteomes" id="UP000295244"/>
    </source>
</evidence>